<evidence type="ECO:0000259" key="1">
    <source>
        <dbReference type="PROSITE" id="PS50128"/>
    </source>
</evidence>
<organism evidence="2 3">
    <name type="scientific">Saccoglossus kowalevskii</name>
    <name type="common">Acorn worm</name>
    <dbReference type="NCBI Taxonomy" id="10224"/>
    <lineage>
        <taxon>Eukaryota</taxon>
        <taxon>Metazoa</taxon>
        <taxon>Hemichordata</taxon>
        <taxon>Enteropneusta</taxon>
        <taxon>Harrimaniidae</taxon>
        <taxon>Saccoglossus</taxon>
    </lineage>
</organism>
<accession>A0ABM0MKT8</accession>
<dbReference type="InterPro" id="IPR051485">
    <property type="entry name" value="SR-CTD_assoc_factor"/>
</dbReference>
<evidence type="ECO:0000313" key="3">
    <source>
        <dbReference type="RefSeq" id="XP_006820629.1"/>
    </source>
</evidence>
<dbReference type="GeneID" id="102807367"/>
<dbReference type="Pfam" id="PF01805">
    <property type="entry name" value="Surp"/>
    <property type="match status" value="1"/>
</dbReference>
<dbReference type="SUPFAM" id="SSF109905">
    <property type="entry name" value="Surp module (SWAP domain)"/>
    <property type="match status" value="1"/>
</dbReference>
<dbReference type="PANTHER" id="PTHR23140">
    <property type="entry name" value="RNA PROCESSING PROTEIN LD23810P"/>
    <property type="match status" value="1"/>
</dbReference>
<dbReference type="RefSeq" id="XP_006820629.1">
    <property type="nucleotide sequence ID" value="XM_006820566.1"/>
</dbReference>
<gene>
    <name evidence="3" type="primary">LOC102807367</name>
</gene>
<feature type="non-terminal residue" evidence="3">
    <location>
        <position position="1"/>
    </location>
</feature>
<protein>
    <submittedName>
        <fullName evidence="3">U2 snRNP-associated SURP motif-containing protein-like</fullName>
    </submittedName>
</protein>
<dbReference type="SMART" id="SM00648">
    <property type="entry name" value="SWAP"/>
    <property type="match status" value="1"/>
</dbReference>
<dbReference type="PANTHER" id="PTHR23140:SF0">
    <property type="entry name" value="U2 SNRNP-ASSOCIATED SURP MOTIF-CONTAINING PROTEIN"/>
    <property type="match status" value="1"/>
</dbReference>
<keyword evidence="2" id="KW-1185">Reference proteome</keyword>
<feature type="domain" description="SURP motif" evidence="1">
    <location>
        <begin position="20"/>
        <end position="63"/>
    </location>
</feature>
<dbReference type="InterPro" id="IPR035967">
    <property type="entry name" value="SWAP/Surp_sf"/>
</dbReference>
<dbReference type="Proteomes" id="UP000694865">
    <property type="component" value="Unplaced"/>
</dbReference>
<proteinExistence type="predicted"/>
<sequence>TLCIALVKVVIPTERPLLQLIHRMIEFVVREGPMFEAMIMNREINNPMFRFLFENQSPAHVYYRWRLYSILQGETPTRWRTDEFRMFKNGSWWRPPPINPYLQGMPEELAPQVEHHIPKKGQLSE</sequence>
<feature type="non-terminal residue" evidence="3">
    <location>
        <position position="125"/>
    </location>
</feature>
<evidence type="ECO:0000313" key="2">
    <source>
        <dbReference type="Proteomes" id="UP000694865"/>
    </source>
</evidence>
<reference evidence="3" key="1">
    <citation type="submission" date="2025-08" db="UniProtKB">
        <authorList>
            <consortium name="RefSeq"/>
        </authorList>
    </citation>
    <scope>IDENTIFICATION</scope>
    <source>
        <tissue evidence="3">Testes</tissue>
    </source>
</reference>
<dbReference type="Gene3D" id="1.10.10.790">
    <property type="entry name" value="Surp module"/>
    <property type="match status" value="1"/>
</dbReference>
<dbReference type="InterPro" id="IPR000061">
    <property type="entry name" value="Surp"/>
</dbReference>
<dbReference type="PROSITE" id="PS50128">
    <property type="entry name" value="SURP"/>
    <property type="match status" value="1"/>
</dbReference>
<name>A0ABM0MKT8_SACKO</name>